<dbReference type="AlphaFoldDB" id="A0A2U2N982"/>
<proteinExistence type="predicted"/>
<evidence type="ECO:0000313" key="3">
    <source>
        <dbReference type="Proteomes" id="UP000245876"/>
    </source>
</evidence>
<protein>
    <recommendedName>
        <fullName evidence="1">YdbS-like PH domain-containing protein</fullName>
    </recommendedName>
</protein>
<organism evidence="2 3">
    <name type="scientific">Bifidobacterium callitrichidarum</name>
    <dbReference type="NCBI Taxonomy" id="2052941"/>
    <lineage>
        <taxon>Bacteria</taxon>
        <taxon>Bacillati</taxon>
        <taxon>Actinomycetota</taxon>
        <taxon>Actinomycetes</taxon>
        <taxon>Bifidobacteriales</taxon>
        <taxon>Bifidobacteriaceae</taxon>
        <taxon>Bifidobacterium</taxon>
    </lineage>
</organism>
<dbReference type="PANTHER" id="PTHR37938">
    <property type="entry name" value="BLL0215 PROTEIN"/>
    <property type="match status" value="1"/>
</dbReference>
<comment type="caution">
    <text evidence="2">The sequence shown here is derived from an EMBL/GenBank/DDBJ whole genome shotgun (WGS) entry which is preliminary data.</text>
</comment>
<keyword evidence="3" id="KW-1185">Reference proteome</keyword>
<dbReference type="RefSeq" id="WP_109057122.1">
    <property type="nucleotide sequence ID" value="NZ_QFFM01000012.1"/>
</dbReference>
<dbReference type="InterPro" id="IPR005182">
    <property type="entry name" value="YdbS-like_PH"/>
</dbReference>
<dbReference type="PANTHER" id="PTHR37938:SF1">
    <property type="entry name" value="BLL0215 PROTEIN"/>
    <property type="match status" value="1"/>
</dbReference>
<gene>
    <name evidence="2" type="ORF">DF196_06895</name>
</gene>
<dbReference type="Pfam" id="PF03703">
    <property type="entry name" value="bPH_2"/>
    <property type="match status" value="1"/>
</dbReference>
<accession>A0A2U2N982</accession>
<evidence type="ECO:0000313" key="2">
    <source>
        <dbReference type="EMBL" id="PWG65653.1"/>
    </source>
</evidence>
<evidence type="ECO:0000259" key="1">
    <source>
        <dbReference type="Pfam" id="PF03703"/>
    </source>
</evidence>
<name>A0A2U2N982_9BIFI</name>
<sequence>MNASIDPEEVMWSERKRNWCGTPFTFTTYTLTDDSLIVKSGFLRQKYDTVKLFRITDLTVTRGLLQRIFGLGTIIVEGFDQSTGGHLEIKNIRHVFNAKRLIDRTVDGARSVNRVTSREYMGTDFNDKEGNSNW</sequence>
<feature type="domain" description="YdbS-like PH" evidence="1">
    <location>
        <begin position="26"/>
        <end position="94"/>
    </location>
</feature>
<dbReference type="EMBL" id="QFFM01000012">
    <property type="protein sequence ID" value="PWG65653.1"/>
    <property type="molecule type" value="Genomic_DNA"/>
</dbReference>
<dbReference type="Proteomes" id="UP000245876">
    <property type="component" value="Unassembled WGS sequence"/>
</dbReference>
<dbReference type="OrthoDB" id="9790842at2"/>
<reference evidence="2 3" key="1">
    <citation type="journal article" date="2018" name="Int. J. Syst. Evol. Microbiol.">
        <title>Bifidobacterium callitrichidarum sp. nov. from the faeces of the emperor tamarin (Saguinus imperator).</title>
        <authorList>
            <person name="Modesto M."/>
            <person name="Michelini S."/>
            <person name="Sansosti M.C."/>
            <person name="De Filippo C."/>
            <person name="Cavalieri D."/>
            <person name="Qvirist L."/>
            <person name="Andlid T."/>
            <person name="Spiezio C."/>
            <person name="Sandri C."/>
            <person name="Pascarelli S."/>
            <person name="Sgorbati B."/>
            <person name="Mattarelli P."/>
        </authorList>
    </citation>
    <scope>NUCLEOTIDE SEQUENCE [LARGE SCALE GENOMIC DNA]</scope>
    <source>
        <strain evidence="2 3">TRI 5</strain>
    </source>
</reference>